<organism evidence="1 2">
    <name type="scientific">Periplaneta americana</name>
    <name type="common">American cockroach</name>
    <name type="synonym">Blatta americana</name>
    <dbReference type="NCBI Taxonomy" id="6978"/>
    <lineage>
        <taxon>Eukaryota</taxon>
        <taxon>Metazoa</taxon>
        <taxon>Ecdysozoa</taxon>
        <taxon>Arthropoda</taxon>
        <taxon>Hexapoda</taxon>
        <taxon>Insecta</taxon>
        <taxon>Pterygota</taxon>
        <taxon>Neoptera</taxon>
        <taxon>Polyneoptera</taxon>
        <taxon>Dictyoptera</taxon>
        <taxon>Blattodea</taxon>
        <taxon>Blattoidea</taxon>
        <taxon>Blattidae</taxon>
        <taxon>Blattinae</taxon>
        <taxon>Periplaneta</taxon>
    </lineage>
</organism>
<sequence>MAGLCEGGNEPPSSLKAISNTWLTSFSLLWAIFRTGWCWSCRLLFVFPCETSGRVSNLMTEGRSWLFNDVISTTRLFSVGEIGDSEMMPKIRHRLPCIHITVGKNLGENPTRYCPFAYVPSRFPHLLLLAPLQ</sequence>
<evidence type="ECO:0000313" key="1">
    <source>
        <dbReference type="EMBL" id="KAJ4430104.1"/>
    </source>
</evidence>
<comment type="caution">
    <text evidence="1">The sequence shown here is derived from an EMBL/GenBank/DDBJ whole genome shotgun (WGS) entry which is preliminary data.</text>
</comment>
<evidence type="ECO:0008006" key="3">
    <source>
        <dbReference type="Google" id="ProtNLM"/>
    </source>
</evidence>
<gene>
    <name evidence="1" type="ORF">ANN_22314</name>
</gene>
<dbReference type="Proteomes" id="UP001148838">
    <property type="component" value="Unassembled WGS sequence"/>
</dbReference>
<dbReference type="EMBL" id="JAJSOF020000033">
    <property type="protein sequence ID" value="KAJ4430104.1"/>
    <property type="molecule type" value="Genomic_DNA"/>
</dbReference>
<protein>
    <recommendedName>
        <fullName evidence="3">Per a allergen</fullName>
    </recommendedName>
</protein>
<accession>A0ABQ8S7T7</accession>
<keyword evidence="2" id="KW-1185">Reference proteome</keyword>
<name>A0ABQ8S7T7_PERAM</name>
<reference evidence="1 2" key="1">
    <citation type="journal article" date="2022" name="Allergy">
        <title>Genome assembly and annotation of Periplaneta americana reveal a comprehensive cockroach allergen profile.</title>
        <authorList>
            <person name="Wang L."/>
            <person name="Xiong Q."/>
            <person name="Saelim N."/>
            <person name="Wang L."/>
            <person name="Nong W."/>
            <person name="Wan A.T."/>
            <person name="Shi M."/>
            <person name="Liu X."/>
            <person name="Cao Q."/>
            <person name="Hui J.H.L."/>
            <person name="Sookrung N."/>
            <person name="Leung T.F."/>
            <person name="Tungtrongchitr A."/>
            <person name="Tsui S.K.W."/>
        </authorList>
    </citation>
    <scope>NUCLEOTIDE SEQUENCE [LARGE SCALE GENOMIC DNA]</scope>
    <source>
        <strain evidence="1">PWHHKU_190912</strain>
    </source>
</reference>
<evidence type="ECO:0000313" key="2">
    <source>
        <dbReference type="Proteomes" id="UP001148838"/>
    </source>
</evidence>
<proteinExistence type="predicted"/>